<organism evidence="2 3">
    <name type="scientific">Mycena belliarum</name>
    <dbReference type="NCBI Taxonomy" id="1033014"/>
    <lineage>
        <taxon>Eukaryota</taxon>
        <taxon>Fungi</taxon>
        <taxon>Dikarya</taxon>
        <taxon>Basidiomycota</taxon>
        <taxon>Agaricomycotina</taxon>
        <taxon>Agaricomycetes</taxon>
        <taxon>Agaricomycetidae</taxon>
        <taxon>Agaricales</taxon>
        <taxon>Marasmiineae</taxon>
        <taxon>Mycenaceae</taxon>
        <taxon>Mycena</taxon>
    </lineage>
</organism>
<protein>
    <submittedName>
        <fullName evidence="2">Uncharacterized protein</fullName>
    </submittedName>
</protein>
<feature type="region of interest" description="Disordered" evidence="1">
    <location>
        <begin position="1"/>
        <end position="110"/>
    </location>
</feature>
<gene>
    <name evidence="2" type="ORF">B0H15DRAFT_773040</name>
</gene>
<sequence length="348" mass="37966">MVDLHARPTVDAAELELPDDAIQAESVPDALDDLRPPSLSSPVIPTPEDVIPTSQPDPHPPSSPTSEPGSLRRTTRLRKSLFPASAGSTQPLPTRRKVSRQEPPSSGAFAGMTAVALKALTSSNTNRNQKYLAAKLETEVVRRDGARPESPAVKIRTIAQREQEERSTQRKARAARRARRSDDGLSETEGLSDIGNSSAMDLYSDDVDSSPVRRHRRGPGDEEDYETPKVGRSAKRPSSHSPSNEEGQVGKKRVKWHRGLSTAVFLDEVEPGTKARPKENVVKKGCLAPTAKALQLDPLGNHLNAESPLKDLVEENIVVKKFVYENDDEPVQPAVAVKNTRSKAKKKS</sequence>
<dbReference type="AlphaFoldDB" id="A0AAD6UG47"/>
<name>A0AAD6UG47_9AGAR</name>
<keyword evidence="3" id="KW-1185">Reference proteome</keyword>
<accession>A0AAD6UG47</accession>
<comment type="caution">
    <text evidence="2">The sequence shown here is derived from an EMBL/GenBank/DDBJ whole genome shotgun (WGS) entry which is preliminary data.</text>
</comment>
<proteinExistence type="predicted"/>
<dbReference type="Proteomes" id="UP001222325">
    <property type="component" value="Unassembled WGS sequence"/>
</dbReference>
<feature type="compositionally biased region" description="Basic residues" evidence="1">
    <location>
        <begin position="169"/>
        <end position="179"/>
    </location>
</feature>
<feature type="compositionally biased region" description="Basic and acidic residues" evidence="1">
    <location>
        <begin position="159"/>
        <end position="168"/>
    </location>
</feature>
<reference evidence="2" key="1">
    <citation type="submission" date="2023-03" db="EMBL/GenBank/DDBJ databases">
        <title>Massive genome expansion in bonnet fungi (Mycena s.s.) driven by repeated elements and novel gene families across ecological guilds.</title>
        <authorList>
            <consortium name="Lawrence Berkeley National Laboratory"/>
            <person name="Harder C.B."/>
            <person name="Miyauchi S."/>
            <person name="Viragh M."/>
            <person name="Kuo A."/>
            <person name="Thoen E."/>
            <person name="Andreopoulos B."/>
            <person name="Lu D."/>
            <person name="Skrede I."/>
            <person name="Drula E."/>
            <person name="Henrissat B."/>
            <person name="Morin E."/>
            <person name="Kohler A."/>
            <person name="Barry K."/>
            <person name="LaButti K."/>
            <person name="Morin E."/>
            <person name="Salamov A."/>
            <person name="Lipzen A."/>
            <person name="Mereny Z."/>
            <person name="Hegedus B."/>
            <person name="Baldrian P."/>
            <person name="Stursova M."/>
            <person name="Weitz H."/>
            <person name="Taylor A."/>
            <person name="Grigoriev I.V."/>
            <person name="Nagy L.G."/>
            <person name="Martin F."/>
            <person name="Kauserud H."/>
        </authorList>
    </citation>
    <scope>NUCLEOTIDE SEQUENCE</scope>
    <source>
        <strain evidence="2">CBHHK173m</strain>
    </source>
</reference>
<evidence type="ECO:0000313" key="2">
    <source>
        <dbReference type="EMBL" id="KAJ7097946.1"/>
    </source>
</evidence>
<evidence type="ECO:0000313" key="3">
    <source>
        <dbReference type="Proteomes" id="UP001222325"/>
    </source>
</evidence>
<dbReference type="EMBL" id="JARJCN010000009">
    <property type="protein sequence ID" value="KAJ7097946.1"/>
    <property type="molecule type" value="Genomic_DNA"/>
</dbReference>
<feature type="region of interest" description="Disordered" evidence="1">
    <location>
        <begin position="141"/>
        <end position="255"/>
    </location>
</feature>
<evidence type="ECO:0000256" key="1">
    <source>
        <dbReference type="SAM" id="MobiDB-lite"/>
    </source>
</evidence>